<dbReference type="EMBL" id="JACMSC010000003">
    <property type="protein sequence ID" value="KAG6526971.1"/>
    <property type="molecule type" value="Genomic_DNA"/>
</dbReference>
<evidence type="ECO:0000313" key="2">
    <source>
        <dbReference type="EMBL" id="KAG6526971.1"/>
    </source>
</evidence>
<keyword evidence="3" id="KW-1185">Reference proteome</keyword>
<dbReference type="PANTHER" id="PTHR34121">
    <property type="entry name" value="MYOSIN-11"/>
    <property type="match status" value="1"/>
</dbReference>
<gene>
    <name evidence="2" type="ORF">ZIOFF_009058</name>
</gene>
<evidence type="ECO:0000313" key="3">
    <source>
        <dbReference type="Proteomes" id="UP000734854"/>
    </source>
</evidence>
<comment type="caution">
    <text evidence="2">The sequence shown here is derived from an EMBL/GenBank/DDBJ whole genome shotgun (WGS) entry which is preliminary data.</text>
</comment>
<proteinExistence type="predicted"/>
<dbReference type="Proteomes" id="UP000734854">
    <property type="component" value="Unassembled WGS sequence"/>
</dbReference>
<reference evidence="2 3" key="1">
    <citation type="submission" date="2020-08" db="EMBL/GenBank/DDBJ databases">
        <title>Plant Genome Project.</title>
        <authorList>
            <person name="Zhang R.-G."/>
        </authorList>
    </citation>
    <scope>NUCLEOTIDE SEQUENCE [LARGE SCALE GENOMIC DNA]</scope>
    <source>
        <tissue evidence="2">Rhizome</tissue>
    </source>
</reference>
<protein>
    <submittedName>
        <fullName evidence="2">Uncharacterized protein</fullName>
    </submittedName>
</protein>
<evidence type="ECO:0000256" key="1">
    <source>
        <dbReference type="SAM" id="Coils"/>
    </source>
</evidence>
<keyword evidence="1" id="KW-0175">Coiled coil</keyword>
<sequence>MSWLRSAVHKAVEVSGKNNLTRTVRNYAGTVVQHAGQAVAGGTRIIQSRIVTLSPSQTPPFIDSKLLALHLQQALSRLVPTSMQLRLLCVLMGNKNSQSFKQTAKRLEDIAVSCKGIERVQLLQTWLFSLLEIERVIGDSTDHKLLEQPLSSVDSNSHPGKVSMILYFLGDETMNFKEVLLYSQALESVILSMILEAPNEQEVSLLLQIFGHCLIGDKEDHNDIISRIQQLSKAFSAYEEEVLVKRDELLQFAQGAISGLKVNADIARLEYEISKLQKNVDGIEVLQMTSSQDHAGTKKISDMVEILQEALVEVRLCSRLETLLLKIKGIKSGNSLDVHSQKVDKLTVLVESLANSSSKAEQRILDHRHQKEEALNYHLAKANEARGIEKELLSDIARLEDQRDGLEAELKKVNSSLAAASARLKKTREEKDQFDDASNQMIMHLKTKEDELAKSVTLCNVEADIVHMWINFLQDTWKVQSSCIKLKDKQINEEVEKYGNHFVQLIRYHLSSFKDDLNTSIIHISTLVENLKRFNDRFEGTQGWDNNLAKELNPKKCLEEEYLTIETKIVTAFSIVDRMEDLFYTEREKGSRRDDPAVNELFESIEKLRLHFESIERPILEIEETAREFADKLQKEPCSTVKISSPRLRNIETPRSTPRTPYYLSDPESEITQLELEFQKAGKQFSVHDINGWDFD</sequence>
<accession>A0A8J5I297</accession>
<dbReference type="PANTHER" id="PTHR34121:SF1">
    <property type="entry name" value="FILAMIN-A-INTERACTING PROTEIN 1"/>
    <property type="match status" value="1"/>
</dbReference>
<dbReference type="AlphaFoldDB" id="A0A8J5I297"/>
<name>A0A8J5I297_ZINOF</name>
<feature type="coiled-coil region" evidence="1">
    <location>
        <begin position="382"/>
        <end position="437"/>
    </location>
</feature>
<organism evidence="2 3">
    <name type="scientific">Zingiber officinale</name>
    <name type="common">Ginger</name>
    <name type="synonym">Amomum zingiber</name>
    <dbReference type="NCBI Taxonomy" id="94328"/>
    <lineage>
        <taxon>Eukaryota</taxon>
        <taxon>Viridiplantae</taxon>
        <taxon>Streptophyta</taxon>
        <taxon>Embryophyta</taxon>
        <taxon>Tracheophyta</taxon>
        <taxon>Spermatophyta</taxon>
        <taxon>Magnoliopsida</taxon>
        <taxon>Liliopsida</taxon>
        <taxon>Zingiberales</taxon>
        <taxon>Zingiberaceae</taxon>
        <taxon>Zingiber</taxon>
    </lineage>
</organism>